<feature type="transmembrane region" description="Helical" evidence="5">
    <location>
        <begin position="326"/>
        <end position="345"/>
    </location>
</feature>
<reference evidence="7 8" key="2">
    <citation type="submission" date="2015-10" db="EMBL/GenBank/DDBJ databases">
        <title>Draft Genome Sequence of Prosthecomicrobium hirschii ATCC 27832.</title>
        <authorList>
            <person name="Daniel J."/>
            <person name="Givan S.A."/>
            <person name="Brun Y.V."/>
            <person name="Brown P.J."/>
        </authorList>
    </citation>
    <scope>NUCLEOTIDE SEQUENCE [LARGE SCALE GENOMIC DNA]</scope>
    <source>
        <strain evidence="7 8">16</strain>
    </source>
</reference>
<dbReference type="InterPro" id="IPR020846">
    <property type="entry name" value="MFS_dom"/>
</dbReference>
<dbReference type="PROSITE" id="PS50850">
    <property type="entry name" value="MFS"/>
    <property type="match status" value="1"/>
</dbReference>
<comment type="caution">
    <text evidence="7">The sequence shown here is derived from an EMBL/GenBank/DDBJ whole genome shotgun (WGS) entry which is preliminary data.</text>
</comment>
<feature type="transmembrane region" description="Helical" evidence="5">
    <location>
        <begin position="396"/>
        <end position="417"/>
    </location>
</feature>
<dbReference type="GO" id="GO:0005886">
    <property type="term" value="C:plasma membrane"/>
    <property type="evidence" value="ECO:0007669"/>
    <property type="project" value="TreeGrafter"/>
</dbReference>
<name>A0A0P6VXG6_9HYPH</name>
<evidence type="ECO:0000313" key="8">
    <source>
        <dbReference type="Proteomes" id="UP000048984"/>
    </source>
</evidence>
<feature type="transmembrane region" description="Helical" evidence="5">
    <location>
        <begin position="220"/>
        <end position="238"/>
    </location>
</feature>
<evidence type="ECO:0000256" key="4">
    <source>
        <dbReference type="ARBA" id="ARBA00023136"/>
    </source>
</evidence>
<evidence type="ECO:0000256" key="5">
    <source>
        <dbReference type="SAM" id="Phobius"/>
    </source>
</evidence>
<feature type="domain" description="Major facilitator superfamily (MFS) profile" evidence="6">
    <location>
        <begin position="6"/>
        <end position="447"/>
    </location>
</feature>
<dbReference type="Gene3D" id="1.20.1720.10">
    <property type="entry name" value="Multidrug resistance protein D"/>
    <property type="match status" value="1"/>
</dbReference>
<dbReference type="AlphaFoldDB" id="A0A0P6VXG6"/>
<sequence length="467" mass="48477">MRIRTVPLIVASALFMEHLDSTIIATALPVMADDLGVPTIALNLAITAYLISMAVFIPASGWMADRFGARRVFVSAIGVFMAGSILCGLAPSMTVLILGRLLQGLGGAMMVPVGRLVMLRTVPKDDLVAAMAWLTVPALIGPVIGPPLGGLIATYASWRWIFWINVPIGFAGIALALAFLPAIREEERTPFDTTGFLLSAVGLATGVFAFETLGRDIVPLPVSLALAGAAGLILWAYVRHARGFEQPIIDVGLLRIPTFRIAVTGGSLFRIGIGALPFLLPLQIQIGFGHSALESGLTTFIAAAAAMMMKFAAATIIERFGFRSTLIVNSALGGLMTASIALIGVGTPLGLMMVLLFVGGFFRSLNFTAINAIAYADIEPHQMSRATSLASMAQQISLSAGVAVAAMILHMVTAAGAEPDAGRISMALAAVGIASGLSALIFAQLRPGAGASLQGGRRAAAEPDGQA</sequence>
<dbReference type="EMBL" id="LJYW01000001">
    <property type="protein sequence ID" value="KPL56084.1"/>
    <property type="molecule type" value="Genomic_DNA"/>
</dbReference>
<evidence type="ECO:0000256" key="1">
    <source>
        <dbReference type="ARBA" id="ARBA00004141"/>
    </source>
</evidence>
<dbReference type="PRINTS" id="PR01036">
    <property type="entry name" value="TCRTETB"/>
</dbReference>
<feature type="transmembrane region" description="Helical" evidence="5">
    <location>
        <begin position="300"/>
        <end position="317"/>
    </location>
</feature>
<feature type="transmembrane region" description="Helical" evidence="5">
    <location>
        <begin position="72"/>
        <end position="91"/>
    </location>
</feature>
<accession>A0A0P6VXG6</accession>
<dbReference type="STRING" id="665126.ABB55_23250"/>
<gene>
    <name evidence="7" type="ORF">ABB55_23250</name>
</gene>
<feature type="transmembrane region" description="Helical" evidence="5">
    <location>
        <begin position="259"/>
        <end position="280"/>
    </location>
</feature>
<keyword evidence="8" id="KW-1185">Reference proteome</keyword>
<comment type="subcellular location">
    <subcellularLocation>
        <location evidence="1">Membrane</location>
        <topology evidence="1">Multi-pass membrane protein</topology>
    </subcellularLocation>
</comment>
<keyword evidence="2 5" id="KW-0812">Transmembrane</keyword>
<feature type="transmembrane region" description="Helical" evidence="5">
    <location>
        <begin position="195"/>
        <end position="214"/>
    </location>
</feature>
<evidence type="ECO:0000259" key="6">
    <source>
        <dbReference type="PROSITE" id="PS50850"/>
    </source>
</evidence>
<protein>
    <submittedName>
        <fullName evidence="7">MFS transporter</fullName>
    </submittedName>
</protein>
<feature type="transmembrane region" description="Helical" evidence="5">
    <location>
        <begin position="130"/>
        <end position="154"/>
    </location>
</feature>
<evidence type="ECO:0000313" key="7">
    <source>
        <dbReference type="EMBL" id="KPL56084.1"/>
    </source>
</evidence>
<keyword evidence="4 5" id="KW-0472">Membrane</keyword>
<dbReference type="InterPro" id="IPR011701">
    <property type="entry name" value="MFS"/>
</dbReference>
<feature type="transmembrane region" description="Helical" evidence="5">
    <location>
        <begin position="35"/>
        <end position="60"/>
    </location>
</feature>
<proteinExistence type="predicted"/>
<keyword evidence="3 5" id="KW-1133">Transmembrane helix</keyword>
<feature type="transmembrane region" description="Helical" evidence="5">
    <location>
        <begin position="160"/>
        <end position="183"/>
    </location>
</feature>
<dbReference type="InterPro" id="IPR036259">
    <property type="entry name" value="MFS_trans_sf"/>
</dbReference>
<evidence type="ECO:0000256" key="3">
    <source>
        <dbReference type="ARBA" id="ARBA00022989"/>
    </source>
</evidence>
<dbReference type="SUPFAM" id="SSF103473">
    <property type="entry name" value="MFS general substrate transporter"/>
    <property type="match status" value="1"/>
</dbReference>
<dbReference type="Proteomes" id="UP000048984">
    <property type="component" value="Unassembled WGS sequence"/>
</dbReference>
<evidence type="ECO:0000256" key="2">
    <source>
        <dbReference type="ARBA" id="ARBA00022692"/>
    </source>
</evidence>
<organism evidence="7 8">
    <name type="scientific">Prosthecodimorpha hirschii</name>
    <dbReference type="NCBI Taxonomy" id="665126"/>
    <lineage>
        <taxon>Bacteria</taxon>
        <taxon>Pseudomonadati</taxon>
        <taxon>Pseudomonadota</taxon>
        <taxon>Alphaproteobacteria</taxon>
        <taxon>Hyphomicrobiales</taxon>
        <taxon>Ancalomicrobiaceae</taxon>
        <taxon>Prosthecodimorpha</taxon>
    </lineage>
</organism>
<dbReference type="GO" id="GO:0022857">
    <property type="term" value="F:transmembrane transporter activity"/>
    <property type="evidence" value="ECO:0007669"/>
    <property type="project" value="InterPro"/>
</dbReference>
<reference evidence="7 8" key="1">
    <citation type="submission" date="2015-09" db="EMBL/GenBank/DDBJ databases">
        <authorList>
            <person name="Jackson K.R."/>
            <person name="Lunt B.L."/>
            <person name="Fisher J.N.B."/>
            <person name="Gardner A.V."/>
            <person name="Bailey M.E."/>
            <person name="Deus L.M."/>
            <person name="Earl A.S."/>
            <person name="Gibby P.D."/>
            <person name="Hartmann K.A."/>
            <person name="Liu J.E."/>
            <person name="Manci A.M."/>
            <person name="Nielsen D.A."/>
            <person name="Solomon M.B."/>
            <person name="Breakwell D.P."/>
            <person name="Burnett S.H."/>
            <person name="Grose J.H."/>
        </authorList>
    </citation>
    <scope>NUCLEOTIDE SEQUENCE [LARGE SCALE GENOMIC DNA]</scope>
    <source>
        <strain evidence="7 8">16</strain>
    </source>
</reference>
<dbReference type="Gene3D" id="1.20.1250.20">
    <property type="entry name" value="MFS general substrate transporter like domains"/>
    <property type="match status" value="1"/>
</dbReference>
<dbReference type="Pfam" id="PF07690">
    <property type="entry name" value="MFS_1"/>
    <property type="match status" value="1"/>
</dbReference>
<dbReference type="PANTHER" id="PTHR23501">
    <property type="entry name" value="MAJOR FACILITATOR SUPERFAMILY"/>
    <property type="match status" value="1"/>
</dbReference>
<feature type="transmembrane region" description="Helical" evidence="5">
    <location>
        <begin position="423"/>
        <end position="443"/>
    </location>
</feature>
<dbReference type="PANTHER" id="PTHR23501:SF1">
    <property type="entry name" value="TRANSPORT PROTEIN HSRA-RELATED"/>
    <property type="match status" value="1"/>
</dbReference>
<feature type="transmembrane region" description="Helical" evidence="5">
    <location>
        <begin position="351"/>
        <end position="375"/>
    </location>
</feature>